<reference evidence="2" key="1">
    <citation type="submission" date="2018-11" db="EMBL/GenBank/DDBJ databases">
        <authorList>
            <consortium name="Pathogen Informatics"/>
        </authorList>
    </citation>
    <scope>NUCLEOTIDE SEQUENCE</scope>
</reference>
<organism evidence="2 3">
    <name type="scientific">Protopolystoma xenopodis</name>
    <dbReference type="NCBI Taxonomy" id="117903"/>
    <lineage>
        <taxon>Eukaryota</taxon>
        <taxon>Metazoa</taxon>
        <taxon>Spiralia</taxon>
        <taxon>Lophotrochozoa</taxon>
        <taxon>Platyhelminthes</taxon>
        <taxon>Monogenea</taxon>
        <taxon>Polyopisthocotylea</taxon>
        <taxon>Polystomatidea</taxon>
        <taxon>Polystomatidae</taxon>
        <taxon>Protopolystoma</taxon>
    </lineage>
</organism>
<dbReference type="Proteomes" id="UP000784294">
    <property type="component" value="Unassembled WGS sequence"/>
</dbReference>
<evidence type="ECO:0000313" key="3">
    <source>
        <dbReference type="Proteomes" id="UP000784294"/>
    </source>
</evidence>
<dbReference type="EMBL" id="CAAALY010016471">
    <property type="protein sequence ID" value="VEL12997.1"/>
    <property type="molecule type" value="Genomic_DNA"/>
</dbReference>
<protein>
    <submittedName>
        <fullName evidence="2">Uncharacterized protein</fullName>
    </submittedName>
</protein>
<gene>
    <name evidence="2" type="ORF">PXEA_LOCUS6437</name>
</gene>
<comment type="caution">
    <text evidence="2">The sequence shown here is derived from an EMBL/GenBank/DDBJ whole genome shotgun (WGS) entry which is preliminary data.</text>
</comment>
<feature type="compositionally biased region" description="Basic and acidic residues" evidence="1">
    <location>
        <begin position="1"/>
        <end position="10"/>
    </location>
</feature>
<keyword evidence="3" id="KW-1185">Reference proteome</keyword>
<dbReference type="AlphaFoldDB" id="A0A3S4ZVF6"/>
<name>A0A3S4ZVF6_9PLAT</name>
<feature type="region of interest" description="Disordered" evidence="1">
    <location>
        <begin position="1"/>
        <end position="67"/>
    </location>
</feature>
<proteinExistence type="predicted"/>
<evidence type="ECO:0000256" key="1">
    <source>
        <dbReference type="SAM" id="MobiDB-lite"/>
    </source>
</evidence>
<evidence type="ECO:0000313" key="2">
    <source>
        <dbReference type="EMBL" id="VEL12997.1"/>
    </source>
</evidence>
<sequence>MSSVRPDSRRAMKRQVIWPTGAGENVREVGSPSGRPRPVRHKSSLHQAGPGLEPSDEPSRGHRRQHVGSEFCVFTSFPHLHRLFPSATLPSPPPRRRIQP</sequence>
<accession>A0A3S4ZVF6</accession>